<dbReference type="PANTHER" id="PTHR31668">
    <property type="entry name" value="GLUCOSE TRANSPORT TRANSCRIPTION REGULATOR RGT1-RELATED-RELATED"/>
    <property type="match status" value="1"/>
</dbReference>
<dbReference type="EMBL" id="JAGPXD010000004">
    <property type="protein sequence ID" value="KAH7358733.1"/>
    <property type="molecule type" value="Genomic_DNA"/>
</dbReference>
<gene>
    <name evidence="4" type="ORF">B0T11DRAFT_355326</name>
</gene>
<feature type="compositionally biased region" description="Low complexity" evidence="2">
    <location>
        <begin position="451"/>
        <end position="467"/>
    </location>
</feature>
<dbReference type="PROSITE" id="PS00463">
    <property type="entry name" value="ZN2_CY6_FUNGAL_1"/>
    <property type="match status" value="1"/>
</dbReference>
<organism evidence="4 5">
    <name type="scientific">Plectosphaerella cucumerina</name>
    <dbReference type="NCBI Taxonomy" id="40658"/>
    <lineage>
        <taxon>Eukaryota</taxon>
        <taxon>Fungi</taxon>
        <taxon>Dikarya</taxon>
        <taxon>Ascomycota</taxon>
        <taxon>Pezizomycotina</taxon>
        <taxon>Sordariomycetes</taxon>
        <taxon>Hypocreomycetidae</taxon>
        <taxon>Glomerellales</taxon>
        <taxon>Plectosphaerellaceae</taxon>
        <taxon>Plectosphaerella</taxon>
    </lineage>
</organism>
<feature type="domain" description="Zn(2)-C6 fungal-type" evidence="3">
    <location>
        <begin position="65"/>
        <end position="99"/>
    </location>
</feature>
<protein>
    <recommendedName>
        <fullName evidence="3">Zn(2)-C6 fungal-type domain-containing protein</fullName>
    </recommendedName>
</protein>
<evidence type="ECO:0000256" key="2">
    <source>
        <dbReference type="SAM" id="MobiDB-lite"/>
    </source>
</evidence>
<proteinExistence type="predicted"/>
<dbReference type="InterPro" id="IPR001138">
    <property type="entry name" value="Zn2Cys6_DnaBD"/>
</dbReference>
<dbReference type="SUPFAM" id="SSF57701">
    <property type="entry name" value="Zn2/Cys6 DNA-binding domain"/>
    <property type="match status" value="1"/>
</dbReference>
<dbReference type="Pfam" id="PF00172">
    <property type="entry name" value="Zn_clus"/>
    <property type="match status" value="1"/>
</dbReference>
<evidence type="ECO:0000256" key="1">
    <source>
        <dbReference type="ARBA" id="ARBA00023242"/>
    </source>
</evidence>
<evidence type="ECO:0000313" key="4">
    <source>
        <dbReference type="EMBL" id="KAH7358733.1"/>
    </source>
</evidence>
<dbReference type="SMART" id="SM00066">
    <property type="entry name" value="GAL4"/>
    <property type="match status" value="1"/>
</dbReference>
<dbReference type="Gene3D" id="4.10.240.10">
    <property type="entry name" value="Zn(2)-C6 fungal-type DNA-binding domain"/>
    <property type="match status" value="1"/>
</dbReference>
<reference evidence="4" key="1">
    <citation type="journal article" date="2021" name="Nat. Commun.">
        <title>Genetic determinants of endophytism in the Arabidopsis root mycobiome.</title>
        <authorList>
            <person name="Mesny F."/>
            <person name="Miyauchi S."/>
            <person name="Thiergart T."/>
            <person name="Pickel B."/>
            <person name="Atanasova L."/>
            <person name="Karlsson M."/>
            <person name="Huettel B."/>
            <person name="Barry K.W."/>
            <person name="Haridas S."/>
            <person name="Chen C."/>
            <person name="Bauer D."/>
            <person name="Andreopoulos W."/>
            <person name="Pangilinan J."/>
            <person name="LaButti K."/>
            <person name="Riley R."/>
            <person name="Lipzen A."/>
            <person name="Clum A."/>
            <person name="Drula E."/>
            <person name="Henrissat B."/>
            <person name="Kohler A."/>
            <person name="Grigoriev I.V."/>
            <person name="Martin F.M."/>
            <person name="Hacquard S."/>
        </authorList>
    </citation>
    <scope>NUCLEOTIDE SEQUENCE</scope>
    <source>
        <strain evidence="4">MPI-CAGE-AT-0016</strain>
    </source>
</reference>
<evidence type="ECO:0000313" key="5">
    <source>
        <dbReference type="Proteomes" id="UP000813385"/>
    </source>
</evidence>
<dbReference type="InterPro" id="IPR036864">
    <property type="entry name" value="Zn2-C6_fun-type_DNA-bd_sf"/>
</dbReference>
<dbReference type="PROSITE" id="PS50048">
    <property type="entry name" value="ZN2_CY6_FUNGAL_2"/>
    <property type="match status" value="1"/>
</dbReference>
<dbReference type="InterPro" id="IPR050797">
    <property type="entry name" value="Carb_Metab_Trans_Reg"/>
</dbReference>
<feature type="region of interest" description="Disordered" evidence="2">
    <location>
        <begin position="293"/>
        <end position="368"/>
    </location>
</feature>
<feature type="region of interest" description="Disordered" evidence="2">
    <location>
        <begin position="451"/>
        <end position="492"/>
    </location>
</feature>
<dbReference type="Proteomes" id="UP000813385">
    <property type="component" value="Unassembled WGS sequence"/>
</dbReference>
<feature type="region of interest" description="Disordered" evidence="2">
    <location>
        <begin position="390"/>
        <end position="431"/>
    </location>
</feature>
<keyword evidence="5" id="KW-1185">Reference proteome</keyword>
<keyword evidence="1" id="KW-0539">Nucleus</keyword>
<name>A0A8K0TFT1_9PEZI</name>
<accession>A0A8K0TFT1</accession>
<evidence type="ECO:0000259" key="3">
    <source>
        <dbReference type="PROSITE" id="PS50048"/>
    </source>
</evidence>
<sequence length="492" mass="51424">MVDPVCFSTDSRRYSSRVGPLLPASFSDRHNRYPLSLIDARPPSRMMTEREPEIDQQPRKRIAVACGRCRKRKIRCSGDPGNGEPCTNCRNANAEPCQFLRVASQETPILHDRGSFSYDIETARNHHARQSAPFSPQFAHDMPDGLARYPTPSSSGYPYASAARFYPTTAPWPAAAATYPDDVDYAAMGTYGSSCYAHEQAAAPYSYRMAPAVAVRPSPSHHHHHGAMYADPSSASAYPAVHRPTVSIEPSTMSLSSVAAALPPTMDRMLPSIGASSSSKGLAVAATGYHHHHHMDPVPSAYGPAKSASSSSPDGSPTDSVHDPSGHHYAAYDTSPVSAGFTHPASLAGSGGGSSHRESASTGCGSDTYASSTGTGSLFADTEPLARSLPDYSVRSGHSSRRESDSYSLAGPHGYTMPAGPIPSPSIAGRGLHQAQAQAAAAAAAASAYMVSGPSGAASTSDPSSSPKVQDAATSAHSDLQRARIAPSLSAA</sequence>
<dbReference type="OrthoDB" id="5394557at2759"/>
<dbReference type="AlphaFoldDB" id="A0A8K0TFT1"/>
<dbReference type="CDD" id="cd00067">
    <property type="entry name" value="GAL4"/>
    <property type="match status" value="1"/>
</dbReference>
<dbReference type="GO" id="GO:0000981">
    <property type="term" value="F:DNA-binding transcription factor activity, RNA polymerase II-specific"/>
    <property type="evidence" value="ECO:0007669"/>
    <property type="project" value="InterPro"/>
</dbReference>
<feature type="compositionally biased region" description="Low complexity" evidence="2">
    <location>
        <begin position="299"/>
        <end position="319"/>
    </location>
</feature>
<comment type="caution">
    <text evidence="4">The sequence shown here is derived from an EMBL/GenBank/DDBJ whole genome shotgun (WGS) entry which is preliminary data.</text>
</comment>
<dbReference type="GO" id="GO:0008270">
    <property type="term" value="F:zinc ion binding"/>
    <property type="evidence" value="ECO:0007669"/>
    <property type="project" value="InterPro"/>
</dbReference>